<evidence type="ECO:0000259" key="3">
    <source>
        <dbReference type="Pfam" id="PF16211"/>
    </source>
</evidence>
<dbReference type="FunFam" id="1.10.20.10:FF:000093">
    <property type="entry name" value="Histone H2A"/>
    <property type="match status" value="1"/>
</dbReference>
<dbReference type="CDD" id="cd00074">
    <property type="entry name" value="HFD_H2A"/>
    <property type="match status" value="1"/>
</dbReference>
<dbReference type="Pfam" id="PF00125">
    <property type="entry name" value="Histone"/>
    <property type="match status" value="1"/>
</dbReference>
<dbReference type="SUPFAM" id="SSF47113">
    <property type="entry name" value="Histone-fold"/>
    <property type="match status" value="1"/>
</dbReference>
<dbReference type="Pfam" id="PF16211">
    <property type="entry name" value="Histone_H2A_C"/>
    <property type="match status" value="1"/>
</dbReference>
<dbReference type="PANTHER" id="PTHR23430">
    <property type="entry name" value="HISTONE H2A"/>
    <property type="match status" value="1"/>
</dbReference>
<keyword evidence="5" id="KW-1185">Reference proteome</keyword>
<keyword evidence="1" id="KW-0544">Nucleosome core</keyword>
<keyword evidence="1" id="KW-0158">Chromosome</keyword>
<keyword evidence="1" id="KW-0539">Nucleus</keyword>
<dbReference type="InterPro" id="IPR009072">
    <property type="entry name" value="Histone-fold"/>
</dbReference>
<organism evidence="4">
    <name type="scientific">Triticum aestivum</name>
    <name type="common">Wheat</name>
    <dbReference type="NCBI Taxonomy" id="4565"/>
    <lineage>
        <taxon>Eukaryota</taxon>
        <taxon>Viridiplantae</taxon>
        <taxon>Streptophyta</taxon>
        <taxon>Embryophyta</taxon>
        <taxon>Tracheophyta</taxon>
        <taxon>Spermatophyta</taxon>
        <taxon>Magnoliopsida</taxon>
        <taxon>Liliopsida</taxon>
        <taxon>Poales</taxon>
        <taxon>Poaceae</taxon>
        <taxon>BOP clade</taxon>
        <taxon>Pooideae</taxon>
        <taxon>Triticodae</taxon>
        <taxon>Triticeae</taxon>
        <taxon>Triticinae</taxon>
        <taxon>Triticum</taxon>
    </lineage>
</organism>
<dbReference type="STRING" id="4565.A0A3B6SPM0"/>
<dbReference type="OrthoDB" id="679504at2759"/>
<dbReference type="InterPro" id="IPR032454">
    <property type="entry name" value="Histone_H2A_C"/>
</dbReference>
<dbReference type="GO" id="GO:0046982">
    <property type="term" value="F:protein heterodimerization activity"/>
    <property type="evidence" value="ECO:0007669"/>
    <property type="project" value="InterPro"/>
</dbReference>
<dbReference type="GO" id="GO:0031507">
    <property type="term" value="P:heterochromatin formation"/>
    <property type="evidence" value="ECO:0000318"/>
    <property type="project" value="GO_Central"/>
</dbReference>
<dbReference type="Proteomes" id="UP000019116">
    <property type="component" value="Chromosome 7B"/>
</dbReference>
<feature type="domain" description="Histone H2A C-terminal" evidence="3">
    <location>
        <begin position="115"/>
        <end position="146"/>
    </location>
</feature>
<feature type="domain" description="Core Histone H2A/H2B/H3" evidence="2">
    <location>
        <begin position="45"/>
        <end position="109"/>
    </location>
</feature>
<sequence>MSAVSSPSPADLRKQQEEEEEEVKRRIRRALWNIGTSWPLKAGIKFPISRVGRYLRQGRYAPRVAALAPVFLAAVLEYLVAEVLEMAGNAAKANKKKLITPRHLLLAIRNDSDFSRLLAGVSIAQGGVVPYINPVLLPKNNKTAHKAGKFKSSTS</sequence>
<name>A0A3B6SPM0_WHEAT</name>
<dbReference type="GO" id="GO:0003677">
    <property type="term" value="F:DNA binding"/>
    <property type="evidence" value="ECO:0007669"/>
    <property type="project" value="UniProtKB-KW"/>
</dbReference>
<dbReference type="Gramene" id="TraesCS7B02G449600.1">
    <property type="protein sequence ID" value="TraesCS7B02G449600.1"/>
    <property type="gene ID" value="TraesCS7B02G449600"/>
</dbReference>
<dbReference type="GO" id="GO:0005634">
    <property type="term" value="C:nucleus"/>
    <property type="evidence" value="ECO:0000318"/>
    <property type="project" value="GO_Central"/>
</dbReference>
<dbReference type="InterPro" id="IPR007125">
    <property type="entry name" value="H2A/H2B/H3"/>
</dbReference>
<dbReference type="EnsemblPlants" id="TraesCS7B02G449600.1">
    <property type="protein sequence ID" value="TraesCS7B02G449600.1"/>
    <property type="gene ID" value="TraesCS7B02G449600"/>
</dbReference>
<dbReference type="PRINTS" id="PR00620">
    <property type="entry name" value="HISTONEH2A"/>
</dbReference>
<dbReference type="GO" id="GO:0030527">
    <property type="term" value="F:structural constituent of chromatin"/>
    <property type="evidence" value="ECO:0000318"/>
    <property type="project" value="GO_Central"/>
</dbReference>
<evidence type="ECO:0000259" key="2">
    <source>
        <dbReference type="Pfam" id="PF00125"/>
    </source>
</evidence>
<comment type="similarity">
    <text evidence="1">Belongs to the histone H2A family.</text>
</comment>
<dbReference type="RefSeq" id="XP_044436767.1">
    <property type="nucleotide sequence ID" value="XM_044580832.1"/>
</dbReference>
<dbReference type="Gramene" id="TraesNOR7B03G04301740.1">
    <property type="protein sequence ID" value="TraesNOR7B03G04301740.1"/>
    <property type="gene ID" value="TraesNOR7B03G04301740"/>
</dbReference>
<gene>
    <name evidence="4" type="primary">LOC123163074</name>
</gene>
<dbReference type="GeneID" id="123163074"/>
<dbReference type="AlphaFoldDB" id="A0A3B6SPM0"/>
<reference evidence="4" key="1">
    <citation type="submission" date="2018-08" db="EMBL/GenBank/DDBJ databases">
        <authorList>
            <person name="Rossello M."/>
        </authorList>
    </citation>
    <scope>NUCLEOTIDE SEQUENCE [LARGE SCALE GENOMIC DNA]</scope>
    <source>
        <strain evidence="4">cv. Chinese Spring</strain>
    </source>
</reference>
<dbReference type="Gramene" id="TraesNORUn03G04700530.1">
    <property type="protein sequence ID" value="TraesNORUn03G04700530.1"/>
    <property type="gene ID" value="TraesNORUn03G04700530"/>
</dbReference>
<proteinExistence type="inferred from homology"/>
<dbReference type="SMART" id="SM00414">
    <property type="entry name" value="H2A"/>
    <property type="match status" value="1"/>
</dbReference>
<dbReference type="SMR" id="A0A3B6SPM0"/>
<evidence type="ECO:0000256" key="1">
    <source>
        <dbReference type="RuleBase" id="RU003767"/>
    </source>
</evidence>
<keyword evidence="1" id="KW-0238">DNA-binding</keyword>
<comment type="subcellular location">
    <subcellularLocation>
        <location evidence="1">Nucleus</location>
    </subcellularLocation>
</comment>
<dbReference type="Gramene" id="TraesCS7B03G1212300.1">
    <property type="protein sequence ID" value="TraesCS7B03G1212300.1.CDS"/>
    <property type="gene ID" value="TraesCS7B03G1212300"/>
</dbReference>
<accession>A0A3B6SPM0</accession>
<dbReference type="KEGG" id="taes:123163074"/>
<reference evidence="4" key="2">
    <citation type="submission" date="2018-10" db="UniProtKB">
        <authorList>
            <consortium name="EnsemblPlants"/>
        </authorList>
    </citation>
    <scope>IDENTIFICATION</scope>
</reference>
<dbReference type="Gene3D" id="1.10.20.10">
    <property type="entry name" value="Histone, subunit A"/>
    <property type="match status" value="1"/>
</dbReference>
<comment type="subunit">
    <text evidence="1">The nucleosome is a histone octamer containing two molecules each of H2A, H2B, H3 and H4 assembled in one H3-H4 heterotetramer and two H2A-H2B heterodimers. The octamer wraps approximately 147 bp of DNA.</text>
</comment>
<dbReference type="Gramene" id="TraesCAD_scaffold_068480_01G000100.1">
    <property type="protein sequence ID" value="TraesCAD_scaffold_068480_01G000100.1"/>
    <property type="gene ID" value="TraesCAD_scaffold_068480_01G000100"/>
</dbReference>
<dbReference type="GO" id="GO:0000786">
    <property type="term" value="C:nucleosome"/>
    <property type="evidence" value="ECO:0000318"/>
    <property type="project" value="GO_Central"/>
</dbReference>
<evidence type="ECO:0000313" key="5">
    <source>
        <dbReference type="Proteomes" id="UP000019116"/>
    </source>
</evidence>
<dbReference type="Gramene" id="TraesPARA_EIv1.0_2488690.1">
    <property type="protein sequence ID" value="TraesPARA_EIv1.0_2488690.1.CDS"/>
    <property type="gene ID" value="TraesPARA_EIv1.0_2488690"/>
</dbReference>
<dbReference type="InterPro" id="IPR002119">
    <property type="entry name" value="Histone_H2A"/>
</dbReference>
<protein>
    <recommendedName>
        <fullName evidence="1">Histone H2A</fullName>
    </recommendedName>
</protein>
<evidence type="ECO:0000313" key="4">
    <source>
        <dbReference type="EnsemblPlants" id="TraesCS7B02G449600.1"/>
    </source>
</evidence>